<evidence type="ECO:0000313" key="2">
    <source>
        <dbReference type="EMBL" id="QHU20887.1"/>
    </source>
</evidence>
<reference evidence="2" key="1">
    <citation type="journal article" date="2020" name="Nature">
        <title>Giant virus diversity and host interactions through global metagenomics.</title>
        <authorList>
            <person name="Schulz F."/>
            <person name="Roux S."/>
            <person name="Paez-Espino D."/>
            <person name="Jungbluth S."/>
            <person name="Walsh D.A."/>
            <person name="Denef V.J."/>
            <person name="McMahon K.D."/>
            <person name="Konstantinidis K.T."/>
            <person name="Eloe-Fadrosh E.A."/>
            <person name="Kyrpides N.C."/>
            <person name="Woyke T."/>
        </authorList>
    </citation>
    <scope>NUCLEOTIDE SEQUENCE</scope>
    <source>
        <strain evidence="2">GVMAG-S-3300013094-100</strain>
    </source>
</reference>
<dbReference type="EMBL" id="MN740975">
    <property type="protein sequence ID" value="QHU20887.1"/>
    <property type="molecule type" value="Genomic_DNA"/>
</dbReference>
<dbReference type="AlphaFoldDB" id="A0A6C0KW26"/>
<sequence length="424" mass="49507">MSPPSSSSISHKAEWKLKNKLINTIISNDGEIFGGAVRDKYLHDDHSMKFYKTVMDIFKDNEARGIDKRINIDKMYNDKEYLPELFGRWIVPDDIDACICESKEENLIARITEQFGEIKKVFSRDPKDYFPTLGISENQLRHDRYLIYPVNRANIRRAIFNVTTVLSDELVSECQQFRSQLNIFLKKIGNVRPIVLDLMVYLIPTYLIHCEVPFGNIDFECNGLIMNKTGIRISKNLYENYLPNIFENNPVMRTTILVKILNDIINHTAVFCYKPEFPWYRCLKMGDKGWKIEGLFNQIEIIDDENYTGHCIICHQDLPKYMLKLKCCDARYHTLCMQSAFHEGVSSIMNTSKCIMCKKSHTQDILRQDHDMLQLYIEHAPYLSWWPSSHLPEDEEEQQEQQNTIANQDTNADAQHVGDIPLIE</sequence>
<protein>
    <submittedName>
        <fullName evidence="2">Uncharacterized protein</fullName>
    </submittedName>
</protein>
<name>A0A6C0KW26_9ZZZZ</name>
<feature type="region of interest" description="Disordered" evidence="1">
    <location>
        <begin position="388"/>
        <end position="424"/>
    </location>
</feature>
<feature type="compositionally biased region" description="Polar residues" evidence="1">
    <location>
        <begin position="403"/>
        <end position="413"/>
    </location>
</feature>
<organism evidence="2">
    <name type="scientific">viral metagenome</name>
    <dbReference type="NCBI Taxonomy" id="1070528"/>
    <lineage>
        <taxon>unclassified sequences</taxon>
        <taxon>metagenomes</taxon>
        <taxon>organismal metagenomes</taxon>
    </lineage>
</organism>
<evidence type="ECO:0000256" key="1">
    <source>
        <dbReference type="SAM" id="MobiDB-lite"/>
    </source>
</evidence>
<accession>A0A6C0KW26</accession>
<proteinExistence type="predicted"/>